<sequence>MIMIGCHGDCTKKAAPVGTMFKATGDSHSKFMKFENQTKRFSHHVKVGPCFTRPAYRDGRRKTAVKVTRSFFISQVFTVADESCYLLIFGVPSLDLEHPLKEKCKQYGNVQSVVKIIDYPDKETFTDVFVVKYDNLKAARCERIPFTYL</sequence>
<dbReference type="Proteomes" id="UP000269396">
    <property type="component" value="Unassembled WGS sequence"/>
</dbReference>
<proteinExistence type="predicted"/>
<dbReference type="STRING" id="31246.A0A183PRT8"/>
<dbReference type="PANTHER" id="PTHR20957:SF0">
    <property type="entry name" value="RNA-BINDING PROTEIN 48"/>
    <property type="match status" value="1"/>
</dbReference>
<dbReference type="EMBL" id="UZAL01038159">
    <property type="protein sequence ID" value="VDP73126.1"/>
    <property type="molecule type" value="Genomic_DNA"/>
</dbReference>
<gene>
    <name evidence="1" type="ORF">SMTD_LOCUS17074</name>
</gene>
<organism evidence="1 2">
    <name type="scientific">Schistosoma mattheei</name>
    <dbReference type="NCBI Taxonomy" id="31246"/>
    <lineage>
        <taxon>Eukaryota</taxon>
        <taxon>Metazoa</taxon>
        <taxon>Spiralia</taxon>
        <taxon>Lophotrochozoa</taxon>
        <taxon>Platyhelminthes</taxon>
        <taxon>Trematoda</taxon>
        <taxon>Digenea</taxon>
        <taxon>Strigeidida</taxon>
        <taxon>Schistosomatoidea</taxon>
        <taxon>Schistosomatidae</taxon>
        <taxon>Schistosoma</taxon>
    </lineage>
</organism>
<evidence type="ECO:0000313" key="2">
    <source>
        <dbReference type="Proteomes" id="UP000269396"/>
    </source>
</evidence>
<keyword evidence="2" id="KW-1185">Reference proteome</keyword>
<reference evidence="1 2" key="1">
    <citation type="submission" date="2018-11" db="EMBL/GenBank/DDBJ databases">
        <authorList>
            <consortium name="Pathogen Informatics"/>
        </authorList>
    </citation>
    <scope>NUCLEOTIDE SEQUENCE [LARGE SCALE GENOMIC DNA]</scope>
    <source>
        <strain>Denwood</strain>
        <strain evidence="2">Zambia</strain>
    </source>
</reference>
<protein>
    <submittedName>
        <fullName evidence="1">Uncharacterized protein</fullName>
    </submittedName>
</protein>
<evidence type="ECO:0000313" key="1">
    <source>
        <dbReference type="EMBL" id="VDP73126.1"/>
    </source>
</evidence>
<name>A0A183PRT8_9TREM</name>
<dbReference type="AlphaFoldDB" id="A0A183PRT8"/>
<accession>A0A183PRT8</accession>
<dbReference type="PANTHER" id="PTHR20957">
    <property type="entry name" value="RNA-BINDING PROTEIN 48"/>
    <property type="match status" value="1"/>
</dbReference>
<dbReference type="GO" id="GO:0005654">
    <property type="term" value="C:nucleoplasm"/>
    <property type="evidence" value="ECO:0007669"/>
    <property type="project" value="TreeGrafter"/>
</dbReference>
<dbReference type="InterPro" id="IPR039599">
    <property type="entry name" value="RBM48"/>
</dbReference>